<keyword evidence="4" id="KW-1185">Reference proteome</keyword>
<keyword evidence="1" id="KW-0732">Signal</keyword>
<evidence type="ECO:0000259" key="2">
    <source>
        <dbReference type="PROSITE" id="PS51781"/>
    </source>
</evidence>
<protein>
    <submittedName>
        <fullName evidence="3">SH3 domain-containing protein</fullName>
    </submittedName>
</protein>
<evidence type="ECO:0000256" key="1">
    <source>
        <dbReference type="SAM" id="SignalP"/>
    </source>
</evidence>
<dbReference type="Pfam" id="PF08239">
    <property type="entry name" value="SH3_3"/>
    <property type="match status" value="1"/>
</dbReference>
<dbReference type="KEGG" id="pcam:HNE05_19615"/>
<evidence type="ECO:0000313" key="3">
    <source>
        <dbReference type="EMBL" id="QKE65472.1"/>
    </source>
</evidence>
<reference evidence="3" key="1">
    <citation type="submission" date="2020-07" db="EMBL/GenBank/DDBJ databases">
        <title>Nitrate ammonifying Pseudomonas campi sp. nov. isolated from German agricultural grassland.</title>
        <authorList>
            <person name="Timsy T."/>
            <person name="Ulrich A."/>
            <person name="Spanner T."/>
            <person name="Foesel B."/>
            <person name="Kolb S."/>
            <person name="Horn M.A."/>
            <person name="Behrendt U."/>
        </authorList>
    </citation>
    <scope>NUCLEOTIDE SEQUENCE</scope>
    <source>
        <strain evidence="3">S1-A32-2</strain>
    </source>
</reference>
<feature type="domain" description="SH3b" evidence="2">
    <location>
        <begin position="23"/>
        <end position="86"/>
    </location>
</feature>
<feature type="signal peptide" evidence="1">
    <location>
        <begin position="1"/>
        <end position="22"/>
    </location>
</feature>
<dbReference type="Proteomes" id="UP000501379">
    <property type="component" value="Chromosome"/>
</dbReference>
<dbReference type="Gene3D" id="2.30.30.40">
    <property type="entry name" value="SH3 Domains"/>
    <property type="match status" value="1"/>
</dbReference>
<dbReference type="PROSITE" id="PS51781">
    <property type="entry name" value="SH3B"/>
    <property type="match status" value="1"/>
</dbReference>
<evidence type="ECO:0000313" key="4">
    <source>
        <dbReference type="Proteomes" id="UP000501379"/>
    </source>
</evidence>
<organism evidence="3 4">
    <name type="scientific">Aquipseudomonas campi</name>
    <dbReference type="NCBI Taxonomy" id="2731681"/>
    <lineage>
        <taxon>Bacteria</taxon>
        <taxon>Pseudomonadati</taxon>
        <taxon>Pseudomonadota</taxon>
        <taxon>Gammaproteobacteria</taxon>
        <taxon>Pseudomonadales</taxon>
        <taxon>Pseudomonadaceae</taxon>
        <taxon>Aquipseudomonas</taxon>
    </lineage>
</organism>
<sequence length="164" mass="16775">MIRAFTAVLLLTGWLFSTVVQAEVRSGITVEATALREAAGAAAAVVQQLPAQSRVSILKRQGGWYQVQTSAGQQGWVALLAVRFDKSAAAKGGNIGALLESSTAVAPATGVATGVRGVSDDQLEAGGAGSQSLQELDRYAVTPGSARAFAQSGGLRSQTIAYPN</sequence>
<feature type="chain" id="PRO_5026888239" evidence="1">
    <location>
        <begin position="23"/>
        <end position="164"/>
    </location>
</feature>
<proteinExistence type="predicted"/>
<dbReference type="SMART" id="SM00287">
    <property type="entry name" value="SH3b"/>
    <property type="match status" value="1"/>
</dbReference>
<dbReference type="AlphaFoldDB" id="A0A6M8FMG6"/>
<dbReference type="InterPro" id="IPR003646">
    <property type="entry name" value="SH3-like_bac-type"/>
</dbReference>
<name>A0A6M8FMG6_9GAMM</name>
<gene>
    <name evidence="3" type="ORF">HNE05_19615</name>
</gene>
<dbReference type="RefSeq" id="WP_173211398.1">
    <property type="nucleotide sequence ID" value="NZ_CP053697.2"/>
</dbReference>
<accession>A0A6M8FMG6</accession>
<dbReference type="EMBL" id="CP053697">
    <property type="protein sequence ID" value="QKE65472.1"/>
    <property type="molecule type" value="Genomic_DNA"/>
</dbReference>